<reference evidence="2" key="1">
    <citation type="submission" date="2020-02" db="EMBL/GenBank/DDBJ databases">
        <authorList>
            <person name="Meier V. D."/>
        </authorList>
    </citation>
    <scope>NUCLEOTIDE SEQUENCE</scope>
    <source>
        <strain evidence="2">AVDCRST_MAG84</strain>
    </source>
</reference>
<organism evidence="2">
    <name type="scientific">uncultured Microcoleus sp</name>
    <dbReference type="NCBI Taxonomy" id="259945"/>
    <lineage>
        <taxon>Bacteria</taxon>
        <taxon>Bacillati</taxon>
        <taxon>Cyanobacteriota</taxon>
        <taxon>Cyanophyceae</taxon>
        <taxon>Oscillatoriophycideae</taxon>
        <taxon>Oscillatoriales</taxon>
        <taxon>Microcoleaceae</taxon>
        <taxon>Microcoleus</taxon>
        <taxon>environmental samples</taxon>
    </lineage>
</organism>
<feature type="non-terminal residue" evidence="2">
    <location>
        <position position="1"/>
    </location>
</feature>
<protein>
    <submittedName>
        <fullName evidence="2">Uncharacterized protein</fullName>
    </submittedName>
</protein>
<evidence type="ECO:0000313" key="2">
    <source>
        <dbReference type="EMBL" id="CAA9358197.1"/>
    </source>
</evidence>
<feature type="compositionally biased region" description="Polar residues" evidence="1">
    <location>
        <begin position="29"/>
        <end position="47"/>
    </location>
</feature>
<feature type="compositionally biased region" description="Basic and acidic residues" evidence="1">
    <location>
        <begin position="1"/>
        <end position="24"/>
    </location>
</feature>
<gene>
    <name evidence="2" type="ORF">AVDCRST_MAG84-3294</name>
</gene>
<feature type="non-terminal residue" evidence="2">
    <location>
        <position position="47"/>
    </location>
</feature>
<sequence>GRAFDREVSEKTHYFSPPLERKCFGDTGRGSTESSGYSLQNGSRKQV</sequence>
<feature type="region of interest" description="Disordered" evidence="1">
    <location>
        <begin position="1"/>
        <end position="47"/>
    </location>
</feature>
<dbReference type="AlphaFoldDB" id="A0A6J4MH23"/>
<accession>A0A6J4MH23</accession>
<name>A0A6J4MH23_9CYAN</name>
<evidence type="ECO:0000256" key="1">
    <source>
        <dbReference type="SAM" id="MobiDB-lite"/>
    </source>
</evidence>
<proteinExistence type="predicted"/>
<dbReference type="EMBL" id="CADCTZ010000641">
    <property type="protein sequence ID" value="CAA9358197.1"/>
    <property type="molecule type" value="Genomic_DNA"/>
</dbReference>